<keyword evidence="3" id="KW-0479">Metal-binding</keyword>
<feature type="non-terminal residue" evidence="13">
    <location>
        <position position="439"/>
    </location>
</feature>
<dbReference type="InterPro" id="IPR001965">
    <property type="entry name" value="Znf_PHD"/>
</dbReference>
<dbReference type="AlphaFoldDB" id="A0A3S5BJ44"/>
<dbReference type="InterPro" id="IPR019787">
    <property type="entry name" value="Znf_PHD-finger"/>
</dbReference>
<comment type="caution">
    <text evidence="13">The sequence shown here is derived from an EMBL/GenBank/DDBJ whole genome shotgun (WGS) entry which is preliminary data.</text>
</comment>
<sequence>MEDDEEELEPDVLEEDSVKAKPTGYKKKRKGAGRKKIIPVAAGSETSLSAACGGSEAASQSPPSSPTAIESVPAPAIKIKISKKKKRRGRKKNDDRPSATGNDTSDEDFERQLEEAAIAQEEERERRKTQRNARRASAAVGESTDGSTNNVRIVHGHHQKTTARFPLVGAKSGNKGEEDGYETDHQDYCDVCQQGGEIMLCDTCPRAYHLVCLDPEMEEAPEGAWSCPHCEKEGITGSASGAKSGKLRTTITHVASTSSLTSANRNGNTCNPVVSPEKDEHQEFCTECRDGGDLICCENCPASYHLGCLLPPLSQIPEGVWLCPRCGCKPPKARVSRILTWRWTEPPKGTDELDHTHHHHRTEGSNDQIDNGVSLAVKAEHEDVDEEEELGVDERFGDDVDRDENYSLRKPSSSKAAYLVNNTVDESISAIEVKMDLPN</sequence>
<dbReference type="InterPro" id="IPR011011">
    <property type="entry name" value="Znf_FYVE_PHD"/>
</dbReference>
<dbReference type="Pfam" id="PF00628">
    <property type="entry name" value="PHD"/>
    <property type="match status" value="2"/>
</dbReference>
<feature type="region of interest" description="Disordered" evidence="11">
    <location>
        <begin position="1"/>
        <end position="181"/>
    </location>
</feature>
<dbReference type="PANTHER" id="PTHR24102:SF28">
    <property type="entry name" value="PHD-TYPE DOMAIN-CONTAINING PROTEIN"/>
    <property type="match status" value="1"/>
</dbReference>
<keyword evidence="8" id="KW-0804">Transcription</keyword>
<feature type="compositionally biased region" description="Low complexity" evidence="11">
    <location>
        <begin position="55"/>
        <end position="68"/>
    </location>
</feature>
<feature type="compositionally biased region" description="Basic and acidic residues" evidence="11">
    <location>
        <begin position="392"/>
        <end position="407"/>
    </location>
</feature>
<evidence type="ECO:0000256" key="11">
    <source>
        <dbReference type="SAM" id="MobiDB-lite"/>
    </source>
</evidence>
<dbReference type="GO" id="GO:0005634">
    <property type="term" value="C:nucleus"/>
    <property type="evidence" value="ECO:0007669"/>
    <property type="project" value="UniProtKB-SubCell"/>
</dbReference>
<keyword evidence="5" id="KW-0862">Zinc</keyword>
<dbReference type="InterPro" id="IPR019786">
    <property type="entry name" value="Zinc_finger_PHD-type_CS"/>
</dbReference>
<evidence type="ECO:0000259" key="12">
    <source>
        <dbReference type="PROSITE" id="PS50016"/>
    </source>
</evidence>
<dbReference type="CDD" id="cd15531">
    <property type="entry name" value="PHD1_CHD_II"/>
    <property type="match status" value="1"/>
</dbReference>
<dbReference type="Gene3D" id="3.30.40.10">
    <property type="entry name" value="Zinc/RING finger domain, C3HC4 (zinc finger)"/>
    <property type="match status" value="2"/>
</dbReference>
<dbReference type="GO" id="GO:0008270">
    <property type="term" value="F:zinc ion binding"/>
    <property type="evidence" value="ECO:0007669"/>
    <property type="project" value="UniProtKB-KW"/>
</dbReference>
<feature type="compositionally biased region" description="Basic residues" evidence="11">
    <location>
        <begin position="80"/>
        <end position="91"/>
    </location>
</feature>
<comment type="subcellular location">
    <subcellularLocation>
        <location evidence="1">Nucleus</location>
    </subcellularLocation>
</comment>
<dbReference type="FunFam" id="3.30.40.10:FF:000001">
    <property type="entry name" value="chromodomain-helicase-DNA-binding protein 3 isoform X1"/>
    <property type="match status" value="1"/>
</dbReference>
<feature type="compositionally biased region" description="Basic residues" evidence="11">
    <location>
        <begin position="24"/>
        <end position="37"/>
    </location>
</feature>
<keyword evidence="4 10" id="KW-0863">Zinc-finger</keyword>
<dbReference type="GO" id="GO:0003677">
    <property type="term" value="F:DNA binding"/>
    <property type="evidence" value="ECO:0007669"/>
    <property type="project" value="UniProtKB-KW"/>
</dbReference>
<keyword evidence="6" id="KW-0805">Transcription regulation</keyword>
<dbReference type="EMBL" id="CAAALY010078246">
    <property type="protein sequence ID" value="VEL26125.1"/>
    <property type="molecule type" value="Genomic_DNA"/>
</dbReference>
<evidence type="ECO:0000256" key="8">
    <source>
        <dbReference type="ARBA" id="ARBA00023163"/>
    </source>
</evidence>
<dbReference type="CDD" id="cd15532">
    <property type="entry name" value="PHD2_CHD_II"/>
    <property type="match status" value="1"/>
</dbReference>
<dbReference type="InterPro" id="IPR013083">
    <property type="entry name" value="Znf_RING/FYVE/PHD"/>
</dbReference>
<keyword evidence="7" id="KW-0238">DNA-binding</keyword>
<name>A0A3S5BJ44_9PLAT</name>
<evidence type="ECO:0000256" key="1">
    <source>
        <dbReference type="ARBA" id="ARBA00004123"/>
    </source>
</evidence>
<dbReference type="SUPFAM" id="SSF57903">
    <property type="entry name" value="FYVE/PHD zinc finger"/>
    <property type="match status" value="2"/>
</dbReference>
<keyword evidence="9" id="KW-0539">Nucleus</keyword>
<evidence type="ECO:0000256" key="7">
    <source>
        <dbReference type="ARBA" id="ARBA00023125"/>
    </source>
</evidence>
<accession>A0A3S5BJ44</accession>
<evidence type="ECO:0000256" key="6">
    <source>
        <dbReference type="ARBA" id="ARBA00023015"/>
    </source>
</evidence>
<proteinExistence type="predicted"/>
<feature type="region of interest" description="Disordered" evidence="11">
    <location>
        <begin position="346"/>
        <end position="412"/>
    </location>
</feature>
<evidence type="ECO:0000313" key="13">
    <source>
        <dbReference type="EMBL" id="VEL26125.1"/>
    </source>
</evidence>
<dbReference type="SMART" id="SM00249">
    <property type="entry name" value="PHD"/>
    <property type="match status" value="2"/>
</dbReference>
<dbReference type="PANTHER" id="PTHR24102">
    <property type="entry name" value="PHD FINGER PROTEIN"/>
    <property type="match status" value="1"/>
</dbReference>
<evidence type="ECO:0000256" key="4">
    <source>
        <dbReference type="ARBA" id="ARBA00022771"/>
    </source>
</evidence>
<dbReference type="OrthoDB" id="6286110at2759"/>
<feature type="domain" description="PHD-type" evidence="12">
    <location>
        <begin position="282"/>
        <end position="329"/>
    </location>
</feature>
<dbReference type="Proteomes" id="UP000784294">
    <property type="component" value="Unassembled WGS sequence"/>
</dbReference>
<dbReference type="PROSITE" id="PS50016">
    <property type="entry name" value="ZF_PHD_2"/>
    <property type="match status" value="2"/>
</dbReference>
<protein>
    <recommendedName>
        <fullName evidence="12">PHD-type domain-containing protein</fullName>
    </recommendedName>
</protein>
<reference evidence="13" key="1">
    <citation type="submission" date="2018-11" db="EMBL/GenBank/DDBJ databases">
        <authorList>
            <consortium name="Pathogen Informatics"/>
        </authorList>
    </citation>
    <scope>NUCLEOTIDE SEQUENCE</scope>
</reference>
<keyword evidence="2" id="KW-0597">Phosphoprotein</keyword>
<keyword evidence="14" id="KW-1185">Reference proteome</keyword>
<evidence type="ECO:0000313" key="14">
    <source>
        <dbReference type="Proteomes" id="UP000784294"/>
    </source>
</evidence>
<organism evidence="13 14">
    <name type="scientific">Protopolystoma xenopodis</name>
    <dbReference type="NCBI Taxonomy" id="117903"/>
    <lineage>
        <taxon>Eukaryota</taxon>
        <taxon>Metazoa</taxon>
        <taxon>Spiralia</taxon>
        <taxon>Lophotrochozoa</taxon>
        <taxon>Platyhelminthes</taxon>
        <taxon>Monogenea</taxon>
        <taxon>Polyopisthocotylea</taxon>
        <taxon>Polystomatidea</taxon>
        <taxon>Polystomatidae</taxon>
        <taxon>Protopolystoma</taxon>
    </lineage>
</organism>
<evidence type="ECO:0000256" key="2">
    <source>
        <dbReference type="ARBA" id="ARBA00022553"/>
    </source>
</evidence>
<dbReference type="PROSITE" id="PS01359">
    <property type="entry name" value="ZF_PHD_1"/>
    <property type="match status" value="2"/>
</dbReference>
<feature type="compositionally biased region" description="Acidic residues" evidence="11">
    <location>
        <begin position="1"/>
        <end position="15"/>
    </location>
</feature>
<feature type="compositionally biased region" description="Acidic residues" evidence="11">
    <location>
        <begin position="382"/>
        <end position="391"/>
    </location>
</feature>
<evidence type="ECO:0000256" key="3">
    <source>
        <dbReference type="ARBA" id="ARBA00022723"/>
    </source>
</evidence>
<evidence type="ECO:0000256" key="10">
    <source>
        <dbReference type="PROSITE-ProRule" id="PRU00146"/>
    </source>
</evidence>
<gene>
    <name evidence="13" type="ORF">PXEA_LOCUS19565</name>
</gene>
<feature type="domain" description="PHD-type" evidence="12">
    <location>
        <begin position="186"/>
        <end position="233"/>
    </location>
</feature>
<evidence type="ECO:0000256" key="5">
    <source>
        <dbReference type="ARBA" id="ARBA00022833"/>
    </source>
</evidence>
<evidence type="ECO:0000256" key="9">
    <source>
        <dbReference type="ARBA" id="ARBA00023242"/>
    </source>
</evidence>